<comment type="caution">
    <text evidence="1">The sequence shown here is derived from an EMBL/GenBank/DDBJ whole genome shotgun (WGS) entry which is preliminary data.</text>
</comment>
<dbReference type="AlphaFoldDB" id="A0A2S8F8C0"/>
<evidence type="ECO:0008006" key="3">
    <source>
        <dbReference type="Google" id="ProtNLM"/>
    </source>
</evidence>
<protein>
    <recommendedName>
        <fullName evidence="3">RHS repeat-associated core domain-containing protein</fullName>
    </recommendedName>
</protein>
<gene>
    <name evidence="1" type="ORF">C5Y96_16055</name>
</gene>
<dbReference type="InterPro" id="IPR050708">
    <property type="entry name" value="T6SS_VgrG/RHS"/>
</dbReference>
<dbReference type="PRINTS" id="PR00394">
    <property type="entry name" value="RHSPROTEIN"/>
</dbReference>
<evidence type="ECO:0000313" key="1">
    <source>
        <dbReference type="EMBL" id="PQO28399.1"/>
    </source>
</evidence>
<sequence>MFGGYYYDSDTGLYLVRNRVYHPKLGRWLTKDPLGMVDRPNLYEYCAGDPVNLVDPSRGAIPLIFYVGAFAVAHGWSQKILATNVATILDV</sequence>
<name>A0A2S8F8C0_9BACT</name>
<accession>A0A2S8F8C0</accession>
<organism evidence="1 2">
    <name type="scientific">Blastopirellula marina</name>
    <dbReference type="NCBI Taxonomy" id="124"/>
    <lineage>
        <taxon>Bacteria</taxon>
        <taxon>Pseudomonadati</taxon>
        <taxon>Planctomycetota</taxon>
        <taxon>Planctomycetia</taxon>
        <taxon>Pirellulales</taxon>
        <taxon>Pirellulaceae</taxon>
        <taxon>Blastopirellula</taxon>
    </lineage>
</organism>
<evidence type="ECO:0000313" key="2">
    <source>
        <dbReference type="Proteomes" id="UP000240009"/>
    </source>
</evidence>
<reference evidence="1 2" key="1">
    <citation type="submission" date="2018-02" db="EMBL/GenBank/DDBJ databases">
        <title>Comparative genomes isolates from brazilian mangrove.</title>
        <authorList>
            <person name="Araujo J.E."/>
            <person name="Taketani R.G."/>
            <person name="Silva M.C.P."/>
            <person name="Loureco M.V."/>
            <person name="Andreote F.D."/>
        </authorList>
    </citation>
    <scope>NUCLEOTIDE SEQUENCE [LARGE SCALE GENOMIC DNA]</scope>
    <source>
        <strain evidence="1 2">HEX-2 MGV</strain>
    </source>
</reference>
<dbReference type="EMBL" id="PUIA01000050">
    <property type="protein sequence ID" value="PQO28399.1"/>
    <property type="molecule type" value="Genomic_DNA"/>
</dbReference>
<dbReference type="Gene3D" id="2.180.10.10">
    <property type="entry name" value="RHS repeat-associated core"/>
    <property type="match status" value="1"/>
</dbReference>
<dbReference type="PANTHER" id="PTHR32305">
    <property type="match status" value="1"/>
</dbReference>
<proteinExistence type="predicted"/>
<dbReference type="NCBIfam" id="TIGR03696">
    <property type="entry name" value="Rhs_assc_core"/>
    <property type="match status" value="1"/>
</dbReference>
<dbReference type="OrthoDB" id="291551at2"/>
<dbReference type="Proteomes" id="UP000240009">
    <property type="component" value="Unassembled WGS sequence"/>
</dbReference>
<dbReference type="InterPro" id="IPR022385">
    <property type="entry name" value="Rhs_assc_core"/>
</dbReference>
<dbReference type="PANTHER" id="PTHR32305:SF15">
    <property type="entry name" value="PROTEIN RHSA-RELATED"/>
    <property type="match status" value="1"/>
</dbReference>